<dbReference type="AlphaFoldDB" id="A0A4Y2NXB8"/>
<organism evidence="2 3">
    <name type="scientific">Araneus ventricosus</name>
    <name type="common">Orbweaver spider</name>
    <name type="synonym">Epeira ventricosa</name>
    <dbReference type="NCBI Taxonomy" id="182803"/>
    <lineage>
        <taxon>Eukaryota</taxon>
        <taxon>Metazoa</taxon>
        <taxon>Ecdysozoa</taxon>
        <taxon>Arthropoda</taxon>
        <taxon>Chelicerata</taxon>
        <taxon>Arachnida</taxon>
        <taxon>Araneae</taxon>
        <taxon>Araneomorphae</taxon>
        <taxon>Entelegynae</taxon>
        <taxon>Araneoidea</taxon>
        <taxon>Araneidae</taxon>
        <taxon>Araneus</taxon>
    </lineage>
</organism>
<comment type="caution">
    <text evidence="2">The sequence shown here is derived from an EMBL/GenBank/DDBJ whole genome shotgun (WGS) entry which is preliminary data.</text>
</comment>
<sequence>MDYTGAVAALSKLLGCNVENMLLLKSRKLVKKRFLSWHPDKNPDKPEKFKEGFLELQEAWKVCNNKDDDQSQTSSGFHEDNDNEYVWSDPSDDEDESNSIPFSD</sequence>
<dbReference type="InterPro" id="IPR036869">
    <property type="entry name" value="J_dom_sf"/>
</dbReference>
<keyword evidence="3" id="KW-1185">Reference proteome</keyword>
<dbReference type="Gene3D" id="1.10.287.110">
    <property type="entry name" value="DnaJ domain"/>
    <property type="match status" value="1"/>
</dbReference>
<evidence type="ECO:0008006" key="4">
    <source>
        <dbReference type="Google" id="ProtNLM"/>
    </source>
</evidence>
<name>A0A4Y2NXB8_ARAVE</name>
<accession>A0A4Y2NXB8</accession>
<dbReference type="CDD" id="cd06257">
    <property type="entry name" value="DnaJ"/>
    <property type="match status" value="1"/>
</dbReference>
<protein>
    <recommendedName>
        <fullName evidence="4">J domain-containing protein</fullName>
    </recommendedName>
</protein>
<gene>
    <name evidence="2" type="ORF">AVEN_119213_1</name>
</gene>
<evidence type="ECO:0000313" key="3">
    <source>
        <dbReference type="Proteomes" id="UP000499080"/>
    </source>
</evidence>
<reference evidence="2 3" key="1">
    <citation type="journal article" date="2019" name="Sci. Rep.">
        <title>Orb-weaving spider Araneus ventricosus genome elucidates the spidroin gene catalogue.</title>
        <authorList>
            <person name="Kono N."/>
            <person name="Nakamura H."/>
            <person name="Ohtoshi R."/>
            <person name="Moran D.A.P."/>
            <person name="Shinohara A."/>
            <person name="Yoshida Y."/>
            <person name="Fujiwara M."/>
            <person name="Mori M."/>
            <person name="Tomita M."/>
            <person name="Arakawa K."/>
        </authorList>
    </citation>
    <scope>NUCLEOTIDE SEQUENCE [LARGE SCALE GENOMIC DNA]</scope>
</reference>
<dbReference type="SUPFAM" id="SSF46565">
    <property type="entry name" value="Chaperone J-domain"/>
    <property type="match status" value="1"/>
</dbReference>
<proteinExistence type="predicted"/>
<dbReference type="EMBL" id="BGPR01009968">
    <property type="protein sequence ID" value="GBN43422.1"/>
    <property type="molecule type" value="Genomic_DNA"/>
</dbReference>
<evidence type="ECO:0000256" key="1">
    <source>
        <dbReference type="SAM" id="MobiDB-lite"/>
    </source>
</evidence>
<dbReference type="Proteomes" id="UP000499080">
    <property type="component" value="Unassembled WGS sequence"/>
</dbReference>
<evidence type="ECO:0000313" key="2">
    <source>
        <dbReference type="EMBL" id="GBN43422.1"/>
    </source>
</evidence>
<dbReference type="InterPro" id="IPR001623">
    <property type="entry name" value="DnaJ_domain"/>
</dbReference>
<feature type="region of interest" description="Disordered" evidence="1">
    <location>
        <begin position="65"/>
        <end position="104"/>
    </location>
</feature>